<evidence type="ECO:0000313" key="14">
    <source>
        <dbReference type="EMBL" id="SEL13254.1"/>
    </source>
</evidence>
<dbReference type="GO" id="GO:0048038">
    <property type="term" value="F:quinone binding"/>
    <property type="evidence" value="ECO:0007669"/>
    <property type="project" value="UniProtKB-KW"/>
</dbReference>
<evidence type="ECO:0000256" key="12">
    <source>
        <dbReference type="HAMAP-Rule" id="MF_01394"/>
    </source>
</evidence>
<feature type="transmembrane region" description="Helical" evidence="12">
    <location>
        <begin position="95"/>
        <end position="114"/>
    </location>
</feature>
<evidence type="ECO:0000256" key="4">
    <source>
        <dbReference type="ARBA" id="ARBA00022475"/>
    </source>
</evidence>
<dbReference type="PANTHER" id="PTHR11058">
    <property type="entry name" value="NADH-UBIQUINONE OXIDOREDUCTASE CHAIN 3"/>
    <property type="match status" value="1"/>
</dbReference>
<dbReference type="EC" id="7.1.1.-" evidence="12"/>
<evidence type="ECO:0000256" key="1">
    <source>
        <dbReference type="ARBA" id="ARBA00004141"/>
    </source>
</evidence>
<dbReference type="GO" id="GO:0030964">
    <property type="term" value="C:NADH dehydrogenase complex"/>
    <property type="evidence" value="ECO:0007669"/>
    <property type="project" value="TreeGrafter"/>
</dbReference>
<keyword evidence="5 12" id="KW-0812">Transmembrane</keyword>
<evidence type="ECO:0000256" key="7">
    <source>
        <dbReference type="ARBA" id="ARBA00022967"/>
    </source>
</evidence>
<dbReference type="OrthoDB" id="9791970at2"/>
<keyword evidence="4 12" id="KW-1003">Cell membrane</keyword>
<keyword evidence="7 12" id="KW-1278">Translocase</keyword>
<evidence type="ECO:0000256" key="6">
    <source>
        <dbReference type="ARBA" id="ARBA00022719"/>
    </source>
</evidence>
<protein>
    <recommendedName>
        <fullName evidence="12">NADH-quinone oxidoreductase subunit A</fullName>
        <ecNumber evidence="12">7.1.1.-</ecNumber>
    </recommendedName>
    <alternativeName>
        <fullName evidence="12">NADH dehydrogenase I subunit A</fullName>
    </alternativeName>
    <alternativeName>
        <fullName evidence="12">NDH-1 subunit A</fullName>
    </alternativeName>
    <alternativeName>
        <fullName evidence="12">NUO1</fullName>
    </alternativeName>
</protein>
<keyword evidence="11 12" id="KW-0472">Membrane</keyword>
<feature type="transmembrane region" description="Helical" evidence="12">
    <location>
        <begin position="66"/>
        <end position="89"/>
    </location>
</feature>
<dbReference type="Pfam" id="PF00507">
    <property type="entry name" value="Oxidored_q4"/>
    <property type="match status" value="1"/>
</dbReference>
<organism evidence="14 15">
    <name type="scientific">Olivibacter domesticus</name>
    <name type="common">Pseudosphingobacterium domesticum</name>
    <dbReference type="NCBI Taxonomy" id="407022"/>
    <lineage>
        <taxon>Bacteria</taxon>
        <taxon>Pseudomonadati</taxon>
        <taxon>Bacteroidota</taxon>
        <taxon>Sphingobacteriia</taxon>
        <taxon>Sphingobacteriales</taxon>
        <taxon>Sphingobacteriaceae</taxon>
        <taxon>Olivibacter</taxon>
    </lineage>
</organism>
<comment type="function">
    <text evidence="12">NDH-1 shuttles electrons from NADH, via FMN and iron-sulfur (Fe-S) centers, to quinones in the respiratory chain. The immediate electron acceptor for the enzyme in this species is believed to be a menaquinone. Couples the redox reaction to proton translocation (for every two electrons transferred, four hydrogen ions are translocated across the cytoplasmic membrane), and thus conserves the redox energy in a proton gradient.</text>
</comment>
<dbReference type="GO" id="GO:0050136">
    <property type="term" value="F:NADH dehydrogenase (quinone) (non-electrogenic) activity"/>
    <property type="evidence" value="ECO:0007669"/>
    <property type="project" value="UniProtKB-UniRule"/>
</dbReference>
<dbReference type="Gene3D" id="1.20.58.1610">
    <property type="entry name" value="NADH:ubiquinone/plastoquinone oxidoreductase, chain 3"/>
    <property type="match status" value="1"/>
</dbReference>
<gene>
    <name evidence="12" type="primary">nuoA</name>
    <name evidence="14" type="ORF">SAMN05661044_02087</name>
</gene>
<dbReference type="GO" id="GO:0005886">
    <property type="term" value="C:plasma membrane"/>
    <property type="evidence" value="ECO:0007669"/>
    <property type="project" value="UniProtKB-SubCell"/>
</dbReference>
<comment type="similarity">
    <text evidence="2 12 13">Belongs to the complex I subunit 3 family.</text>
</comment>
<keyword evidence="10" id="KW-0830">Ubiquinone</keyword>
<dbReference type="InterPro" id="IPR038430">
    <property type="entry name" value="NDAH_ubi_oxred_su3_sf"/>
</dbReference>
<evidence type="ECO:0000313" key="15">
    <source>
        <dbReference type="Proteomes" id="UP000199421"/>
    </source>
</evidence>
<dbReference type="HAMAP" id="MF_01394">
    <property type="entry name" value="NDH1_NuoA"/>
    <property type="match status" value="1"/>
</dbReference>
<evidence type="ECO:0000256" key="5">
    <source>
        <dbReference type="ARBA" id="ARBA00022692"/>
    </source>
</evidence>
<dbReference type="EMBL" id="FOAF01000001">
    <property type="protein sequence ID" value="SEL13254.1"/>
    <property type="molecule type" value="Genomic_DNA"/>
</dbReference>
<name>A0A1H7MPZ0_OLID1</name>
<dbReference type="GO" id="GO:0008137">
    <property type="term" value="F:NADH dehydrogenase (ubiquinone) activity"/>
    <property type="evidence" value="ECO:0007669"/>
    <property type="project" value="InterPro"/>
</dbReference>
<keyword evidence="15" id="KW-1185">Reference proteome</keyword>
<dbReference type="PANTHER" id="PTHR11058:SF21">
    <property type="entry name" value="NADH-QUINONE OXIDOREDUCTASE SUBUNIT A"/>
    <property type="match status" value="1"/>
</dbReference>
<evidence type="ECO:0000256" key="11">
    <source>
        <dbReference type="ARBA" id="ARBA00023136"/>
    </source>
</evidence>
<keyword evidence="8 12" id="KW-1133">Transmembrane helix</keyword>
<evidence type="ECO:0000256" key="3">
    <source>
        <dbReference type="ARBA" id="ARBA00022448"/>
    </source>
</evidence>
<accession>A0A1H7MPZ0</accession>
<comment type="subunit">
    <text evidence="12">NDH-1 is composed of 14 different subunits. Subunits NuoA, H, J, K, L, M, N constitute the membrane sector of the complex.</text>
</comment>
<evidence type="ECO:0000256" key="2">
    <source>
        <dbReference type="ARBA" id="ARBA00008472"/>
    </source>
</evidence>
<evidence type="ECO:0000256" key="9">
    <source>
        <dbReference type="ARBA" id="ARBA00023027"/>
    </source>
</evidence>
<evidence type="ECO:0000256" key="13">
    <source>
        <dbReference type="RuleBase" id="RU003639"/>
    </source>
</evidence>
<keyword evidence="3 12" id="KW-0813">Transport</keyword>
<comment type="subcellular location">
    <subcellularLocation>
        <location evidence="12 13">Cell membrane</location>
        <topology evidence="12 13">Multi-pass membrane protein</topology>
    </subcellularLocation>
    <subcellularLocation>
        <location evidence="1">Membrane</location>
        <topology evidence="1">Multi-pass membrane protein</topology>
    </subcellularLocation>
</comment>
<keyword evidence="6 12" id="KW-0874">Quinone</keyword>
<dbReference type="InterPro" id="IPR023043">
    <property type="entry name" value="NAD(P)H_OxRDtase_bac/plastid"/>
</dbReference>
<feature type="transmembrane region" description="Helical" evidence="12">
    <location>
        <begin position="12"/>
        <end position="35"/>
    </location>
</feature>
<keyword evidence="9 12" id="KW-0520">NAD</keyword>
<dbReference type="Proteomes" id="UP000199421">
    <property type="component" value="Unassembled WGS sequence"/>
</dbReference>
<evidence type="ECO:0000256" key="8">
    <source>
        <dbReference type="ARBA" id="ARBA00022989"/>
    </source>
</evidence>
<proteinExistence type="inferred from homology"/>
<dbReference type="InterPro" id="IPR000440">
    <property type="entry name" value="NADH_UbQ/plastoQ_OxRdtase_su3"/>
</dbReference>
<reference evidence="15" key="1">
    <citation type="submission" date="2016-10" db="EMBL/GenBank/DDBJ databases">
        <authorList>
            <person name="Varghese N."/>
            <person name="Submissions S."/>
        </authorList>
    </citation>
    <scope>NUCLEOTIDE SEQUENCE [LARGE SCALE GENOMIC DNA]</scope>
    <source>
        <strain evidence="15">DSM 18733</strain>
    </source>
</reference>
<sequence>MNSSNPSSTPFWPLFIYGAFVLLLLVVIISLSYFLGQRHKARAMGQPYESGIVETGSARLHFSAQFYLVAMMFVIFDVEVVFIVLWALAFKELGWAGYLGICVFIGLLIAVLIYEWSLGALDFGPNGKKILKAYKKLILKKPGI</sequence>
<evidence type="ECO:0000256" key="10">
    <source>
        <dbReference type="ARBA" id="ARBA00023075"/>
    </source>
</evidence>
<dbReference type="RefSeq" id="WP_093323158.1">
    <property type="nucleotide sequence ID" value="NZ_FOAF01000001.1"/>
</dbReference>
<dbReference type="STRING" id="407022.SAMN05661044_02087"/>
<dbReference type="AlphaFoldDB" id="A0A1H7MPZ0"/>
<comment type="catalytic activity">
    <reaction evidence="12 13">
        <text>a quinone + NADH + 5 H(+)(in) = a quinol + NAD(+) + 4 H(+)(out)</text>
        <dbReference type="Rhea" id="RHEA:57888"/>
        <dbReference type="ChEBI" id="CHEBI:15378"/>
        <dbReference type="ChEBI" id="CHEBI:24646"/>
        <dbReference type="ChEBI" id="CHEBI:57540"/>
        <dbReference type="ChEBI" id="CHEBI:57945"/>
        <dbReference type="ChEBI" id="CHEBI:132124"/>
    </reaction>
</comment>